<reference evidence="5" key="1">
    <citation type="journal article" date="2019" name="Int. J. Syst. Evol. Microbiol.">
        <title>The Global Catalogue of Microorganisms (GCM) 10K type strain sequencing project: providing services to taxonomists for standard genome sequencing and annotation.</title>
        <authorList>
            <consortium name="The Broad Institute Genomics Platform"/>
            <consortium name="The Broad Institute Genome Sequencing Center for Infectious Disease"/>
            <person name="Wu L."/>
            <person name="Ma J."/>
        </authorList>
    </citation>
    <scope>NUCLEOTIDE SEQUENCE [LARGE SCALE GENOMIC DNA]</scope>
    <source>
        <strain evidence="5">CGMCC 4.7246</strain>
    </source>
</reference>
<keyword evidence="1" id="KW-0547">Nucleotide-binding</keyword>
<dbReference type="InterPro" id="IPR041664">
    <property type="entry name" value="AAA_16"/>
</dbReference>
<name>A0ABW1PFF1_9PSEU</name>
<evidence type="ECO:0000313" key="5">
    <source>
        <dbReference type="Proteomes" id="UP001596220"/>
    </source>
</evidence>
<feature type="domain" description="HTH luxR-type" evidence="3">
    <location>
        <begin position="799"/>
        <end position="864"/>
    </location>
</feature>
<dbReference type="InterPro" id="IPR011990">
    <property type="entry name" value="TPR-like_helical_dom_sf"/>
</dbReference>
<dbReference type="PANTHER" id="PTHR16305">
    <property type="entry name" value="TESTICULAR SOLUBLE ADENYLYL CYCLASE"/>
    <property type="match status" value="1"/>
</dbReference>
<evidence type="ECO:0000313" key="4">
    <source>
        <dbReference type="EMBL" id="MFC6093532.1"/>
    </source>
</evidence>
<gene>
    <name evidence="4" type="ORF">ACFP3R_30035</name>
</gene>
<sequence length="865" mass="92632">MIGRAAELARLRRTVDRDAGVPPNLVLHGDPGVGKTVLLDAGVEYARGRGVRVLGGTGYESEAQLAFAGLHQLFAPVLGHLDRVDPFHRQVLRRVLGFEPGPVPDRLAVSVASLAVLAEVAREGPVLIAVEDAHWVDHPTREVMMFLLLRLAPHDIRALFARRPLLSSERVTPGIAVLEVGPLPERDAGALLDELHPGLPSAARDRVLSAAAGNPLALAELPHAVGTDALDLLPAGASPRTRLESTYATRVVGLPTAVRTALLQTALDGDRLEDEAPLPTALTPLELVEVERSGLVTRDSTPSGLRFRHPLVRSAIVNTAAPDEVRAAHAELAELYRDVPERRVWHLAAASAGPDEEVAAEIERAALSASLRGGSGLAVSALQRAAAVSPTAPAAAGRLHRAAELAEESGQLELAQRLLDEARRHLDDPTRSAATRARIALLRDGDFSGARRLLGDAVDDRAVLIRLAVATYTGEALTGDLAGASPHTKLLHGVFTGTAGAEELREAIEALPADTAPGRVTELCRAAAWLDVLHEHREHVRGLVRREVGQGAVTHAATGYWFAAHDHLLAGEWERAEQEAGAGLDLCVRHDLALPAQDLRCLLGWLAAARGDTDSAREYSRVVEQWAEPRGSAAHLALSARNLTLAALGEGDHEAAHAHSSRDPGTPWTLLDAVEAAVRAGRREEARERVAAADLAGFADRTPRLRLHVFAARALVADADDDAVASLRAALALPRVERWPFEQARVRLALGELHRRRHRPGDARPELRRAAEVFRRVGATAWLRRAEQELRATGVAVAANPSTAELTAQQLEVAHLAASGLSNKEIGARLFLSPRTVSAHLYRIFPKLGITSRSALRDALAALDR</sequence>
<evidence type="ECO:0000256" key="1">
    <source>
        <dbReference type="ARBA" id="ARBA00022741"/>
    </source>
</evidence>
<dbReference type="Pfam" id="PF00196">
    <property type="entry name" value="GerE"/>
    <property type="match status" value="1"/>
</dbReference>
<comment type="caution">
    <text evidence="4">The sequence shown here is derived from an EMBL/GenBank/DDBJ whole genome shotgun (WGS) entry which is preliminary data.</text>
</comment>
<dbReference type="SUPFAM" id="SSF52540">
    <property type="entry name" value="P-loop containing nucleoside triphosphate hydrolases"/>
    <property type="match status" value="1"/>
</dbReference>
<dbReference type="SUPFAM" id="SSF46894">
    <property type="entry name" value="C-terminal effector domain of the bipartite response regulators"/>
    <property type="match status" value="1"/>
</dbReference>
<organism evidence="4 5">
    <name type="scientific">Saccharothrix lopnurensis</name>
    <dbReference type="NCBI Taxonomy" id="1670621"/>
    <lineage>
        <taxon>Bacteria</taxon>
        <taxon>Bacillati</taxon>
        <taxon>Actinomycetota</taxon>
        <taxon>Actinomycetes</taxon>
        <taxon>Pseudonocardiales</taxon>
        <taxon>Pseudonocardiaceae</taxon>
        <taxon>Saccharothrix</taxon>
    </lineage>
</organism>
<dbReference type="InterPro" id="IPR027417">
    <property type="entry name" value="P-loop_NTPase"/>
</dbReference>
<dbReference type="PANTHER" id="PTHR16305:SF35">
    <property type="entry name" value="TRANSCRIPTIONAL ACTIVATOR DOMAIN"/>
    <property type="match status" value="1"/>
</dbReference>
<dbReference type="Pfam" id="PF13191">
    <property type="entry name" value="AAA_16"/>
    <property type="match status" value="1"/>
</dbReference>
<dbReference type="InterPro" id="IPR016032">
    <property type="entry name" value="Sig_transdc_resp-reg_C-effctor"/>
</dbReference>
<protein>
    <submittedName>
        <fullName evidence="4">AAA family ATPase</fullName>
    </submittedName>
</protein>
<dbReference type="PROSITE" id="PS00622">
    <property type="entry name" value="HTH_LUXR_1"/>
    <property type="match status" value="1"/>
</dbReference>
<dbReference type="PROSITE" id="PS50043">
    <property type="entry name" value="HTH_LUXR_2"/>
    <property type="match status" value="1"/>
</dbReference>
<evidence type="ECO:0000259" key="3">
    <source>
        <dbReference type="PROSITE" id="PS50043"/>
    </source>
</evidence>
<accession>A0ABW1PFF1</accession>
<dbReference type="SUPFAM" id="SSF48452">
    <property type="entry name" value="TPR-like"/>
    <property type="match status" value="1"/>
</dbReference>
<keyword evidence="5" id="KW-1185">Reference proteome</keyword>
<dbReference type="InterPro" id="IPR036388">
    <property type="entry name" value="WH-like_DNA-bd_sf"/>
</dbReference>
<dbReference type="PRINTS" id="PR00038">
    <property type="entry name" value="HTHLUXR"/>
</dbReference>
<keyword evidence="2" id="KW-0067">ATP-binding</keyword>
<dbReference type="Proteomes" id="UP001596220">
    <property type="component" value="Unassembled WGS sequence"/>
</dbReference>
<dbReference type="CDD" id="cd06170">
    <property type="entry name" value="LuxR_C_like"/>
    <property type="match status" value="1"/>
</dbReference>
<dbReference type="RefSeq" id="WP_380640827.1">
    <property type="nucleotide sequence ID" value="NZ_JBHSQO010000045.1"/>
</dbReference>
<dbReference type="SMART" id="SM00421">
    <property type="entry name" value="HTH_LUXR"/>
    <property type="match status" value="1"/>
</dbReference>
<dbReference type="Gene3D" id="1.10.10.10">
    <property type="entry name" value="Winged helix-like DNA-binding domain superfamily/Winged helix DNA-binding domain"/>
    <property type="match status" value="1"/>
</dbReference>
<dbReference type="InterPro" id="IPR000792">
    <property type="entry name" value="Tscrpt_reg_LuxR_C"/>
</dbReference>
<evidence type="ECO:0000256" key="2">
    <source>
        <dbReference type="ARBA" id="ARBA00022840"/>
    </source>
</evidence>
<dbReference type="EMBL" id="JBHSQO010000045">
    <property type="protein sequence ID" value="MFC6093532.1"/>
    <property type="molecule type" value="Genomic_DNA"/>
</dbReference>
<proteinExistence type="predicted"/>